<evidence type="ECO:0000256" key="3">
    <source>
        <dbReference type="ARBA" id="ARBA00006506"/>
    </source>
</evidence>
<keyword evidence="7" id="KW-0464">Manganese</keyword>
<organism evidence="9 10">
    <name type="scientific">Rhodocyclus tenuis</name>
    <name type="common">Rhodospirillum tenue</name>
    <dbReference type="NCBI Taxonomy" id="1066"/>
    <lineage>
        <taxon>Bacteria</taxon>
        <taxon>Pseudomonadati</taxon>
        <taxon>Pseudomonadota</taxon>
        <taxon>Betaproteobacteria</taxon>
        <taxon>Rhodocyclales</taxon>
        <taxon>Rhodocyclaceae</taxon>
        <taxon>Rhodocyclus</taxon>
    </lineage>
</organism>
<comment type="cofactor">
    <cofactor evidence="1">
        <name>Mn(2+)</name>
        <dbReference type="ChEBI" id="CHEBI:29035"/>
    </cofactor>
</comment>
<reference evidence="9 10" key="1">
    <citation type="submission" date="2020-08" db="EMBL/GenBank/DDBJ databases">
        <title>Genome sequencing of Purple Non-Sulfur Bacteria from various extreme environments.</title>
        <authorList>
            <person name="Mayer M."/>
        </authorList>
    </citation>
    <scope>NUCLEOTIDE SEQUENCE [LARGE SCALE GENOMIC DNA]</scope>
    <source>
        <strain evidence="9 10">2761</strain>
    </source>
</reference>
<evidence type="ECO:0000259" key="8">
    <source>
        <dbReference type="PROSITE" id="PS51462"/>
    </source>
</evidence>
<dbReference type="Gene3D" id="3.90.79.10">
    <property type="entry name" value="Nucleoside Triphosphate Pyrophosphohydrolase"/>
    <property type="match status" value="1"/>
</dbReference>
<dbReference type="EMBL" id="JACIGE010000009">
    <property type="protein sequence ID" value="MBB4248056.1"/>
    <property type="molecule type" value="Genomic_DNA"/>
</dbReference>
<name>A0A840G863_RHOTE</name>
<accession>A0A840G863</accession>
<comment type="caution">
    <text evidence="9">The sequence shown here is derived from an EMBL/GenBank/DDBJ whole genome shotgun (WGS) entry which is preliminary data.</text>
</comment>
<sequence length="222" mass="23494">MFADIGTDELRRRLAAILQPAGGELIGDDVAGSAHLAGAAVRAGGAAIAASVLVPIVLRQPAPTLLLTRRSEHLRDHPGQISFPGGRVEPRDTSPAHTALREAAEEIGLDAAHVEVLGFLPDYLTVTGFRITPVVALLTPPFKLAADAFEVAEIFEVPLGFVLDPNNHQRHAYTLRGRSGHYRAIPWGDYNIWGATAGMICDLSTRLADAPVKAAAHAAGKP</sequence>
<keyword evidence="5" id="KW-0378">Hydrolase</keyword>
<evidence type="ECO:0000256" key="6">
    <source>
        <dbReference type="ARBA" id="ARBA00022842"/>
    </source>
</evidence>
<dbReference type="GO" id="GO:0000287">
    <property type="term" value="F:magnesium ion binding"/>
    <property type="evidence" value="ECO:0007669"/>
    <property type="project" value="InterPro"/>
</dbReference>
<evidence type="ECO:0000256" key="2">
    <source>
        <dbReference type="ARBA" id="ARBA00001946"/>
    </source>
</evidence>
<keyword evidence="4" id="KW-0479">Metal-binding</keyword>
<dbReference type="InterPro" id="IPR015797">
    <property type="entry name" value="NUDIX_hydrolase-like_dom_sf"/>
</dbReference>
<dbReference type="SUPFAM" id="SSF55811">
    <property type="entry name" value="Nudix"/>
    <property type="match status" value="1"/>
</dbReference>
<dbReference type="PANTHER" id="PTHR12992">
    <property type="entry name" value="NUDIX HYDROLASE"/>
    <property type="match status" value="1"/>
</dbReference>
<evidence type="ECO:0000313" key="10">
    <source>
        <dbReference type="Proteomes" id="UP000587070"/>
    </source>
</evidence>
<dbReference type="PANTHER" id="PTHR12992:SF11">
    <property type="entry name" value="MITOCHONDRIAL COENZYME A DIPHOSPHATASE NUDT8"/>
    <property type="match status" value="1"/>
</dbReference>
<dbReference type="PROSITE" id="PS01293">
    <property type="entry name" value="NUDIX_COA"/>
    <property type="match status" value="1"/>
</dbReference>
<proteinExistence type="inferred from homology"/>
<gene>
    <name evidence="9" type="ORF">GGD90_002447</name>
</gene>
<dbReference type="InterPro" id="IPR045121">
    <property type="entry name" value="CoAse"/>
</dbReference>
<dbReference type="InterPro" id="IPR000059">
    <property type="entry name" value="NUDIX_hydrolase_NudL_CS"/>
</dbReference>
<dbReference type="CDD" id="cd03426">
    <property type="entry name" value="NUDIX_CoAse_Nudt7"/>
    <property type="match status" value="1"/>
</dbReference>
<keyword evidence="10" id="KW-1185">Reference proteome</keyword>
<evidence type="ECO:0000256" key="5">
    <source>
        <dbReference type="ARBA" id="ARBA00022801"/>
    </source>
</evidence>
<dbReference type="GO" id="GO:0009132">
    <property type="term" value="P:nucleoside diphosphate metabolic process"/>
    <property type="evidence" value="ECO:0007669"/>
    <property type="project" value="InterPro"/>
</dbReference>
<dbReference type="AlphaFoldDB" id="A0A840G863"/>
<evidence type="ECO:0000313" key="9">
    <source>
        <dbReference type="EMBL" id="MBB4248056.1"/>
    </source>
</evidence>
<comment type="cofactor">
    <cofactor evidence="2">
        <name>Mg(2+)</name>
        <dbReference type="ChEBI" id="CHEBI:18420"/>
    </cofactor>
</comment>
<keyword evidence="6" id="KW-0460">Magnesium</keyword>
<dbReference type="InterPro" id="IPR000086">
    <property type="entry name" value="NUDIX_hydrolase_dom"/>
</dbReference>
<dbReference type="RefSeq" id="WP_153117329.1">
    <property type="nucleotide sequence ID" value="NZ_JACIGE010000009.1"/>
</dbReference>
<dbReference type="NCBIfam" id="NF007980">
    <property type="entry name" value="PRK10707.1"/>
    <property type="match status" value="1"/>
</dbReference>
<comment type="similarity">
    <text evidence="3">Belongs to the Nudix hydrolase family. PCD1 subfamily.</text>
</comment>
<dbReference type="PROSITE" id="PS51462">
    <property type="entry name" value="NUDIX"/>
    <property type="match status" value="1"/>
</dbReference>
<dbReference type="Proteomes" id="UP000587070">
    <property type="component" value="Unassembled WGS sequence"/>
</dbReference>
<dbReference type="GO" id="GO:0010945">
    <property type="term" value="F:coenzyme A diphosphatase activity"/>
    <property type="evidence" value="ECO:0007669"/>
    <property type="project" value="InterPro"/>
</dbReference>
<evidence type="ECO:0000256" key="1">
    <source>
        <dbReference type="ARBA" id="ARBA00001936"/>
    </source>
</evidence>
<evidence type="ECO:0000256" key="7">
    <source>
        <dbReference type="ARBA" id="ARBA00023211"/>
    </source>
</evidence>
<dbReference type="OrthoDB" id="9802805at2"/>
<protein>
    <submittedName>
        <fullName evidence="9">8-oxo-dGTP pyrophosphatase MutT (NUDIX family)</fullName>
    </submittedName>
</protein>
<evidence type="ECO:0000256" key="4">
    <source>
        <dbReference type="ARBA" id="ARBA00022723"/>
    </source>
</evidence>
<feature type="domain" description="Nudix hydrolase" evidence="8">
    <location>
        <begin position="47"/>
        <end position="179"/>
    </location>
</feature>
<dbReference type="Pfam" id="PF00293">
    <property type="entry name" value="NUDIX"/>
    <property type="match status" value="1"/>
</dbReference>
<dbReference type="GO" id="GO:0030145">
    <property type="term" value="F:manganese ion binding"/>
    <property type="evidence" value="ECO:0007669"/>
    <property type="project" value="InterPro"/>
</dbReference>